<keyword evidence="4" id="KW-1003">Cell membrane</keyword>
<comment type="caution">
    <text evidence="9">The sequence shown here is derived from an EMBL/GenBank/DDBJ whole genome shotgun (WGS) entry which is preliminary data.</text>
</comment>
<dbReference type="EMBL" id="MPJD01000010">
    <property type="protein sequence ID" value="OKA27257.1"/>
    <property type="molecule type" value="Genomic_DNA"/>
</dbReference>
<reference evidence="9 10" key="1">
    <citation type="submission" date="2016-11" db="EMBL/GenBank/DDBJ databases">
        <title>Draft genome of Pseudomonas versuta A4R1.12.</title>
        <authorList>
            <person name="See-Too W.-S."/>
        </authorList>
    </citation>
    <scope>NUCLEOTIDE SEQUENCE [LARGE SCALE GENOMIC DNA]</scope>
    <source>
        <strain evidence="9 10">A4R1.12</strain>
    </source>
</reference>
<dbReference type="GO" id="GO:0022857">
    <property type="term" value="F:transmembrane transporter activity"/>
    <property type="evidence" value="ECO:0007669"/>
    <property type="project" value="InterPro"/>
</dbReference>
<dbReference type="NCBIfam" id="NF007866">
    <property type="entry name" value="PRK10577.1-2"/>
    <property type="match status" value="1"/>
</dbReference>
<dbReference type="Proteomes" id="UP000185990">
    <property type="component" value="Unassembled WGS sequence"/>
</dbReference>
<feature type="transmembrane region" description="Helical" evidence="8">
    <location>
        <begin position="570"/>
        <end position="597"/>
    </location>
</feature>
<evidence type="ECO:0000313" key="10">
    <source>
        <dbReference type="Proteomes" id="UP000185990"/>
    </source>
</evidence>
<gene>
    <name evidence="9" type="ORF">BOH74_05605</name>
</gene>
<keyword evidence="7 8" id="KW-0472">Membrane</keyword>
<feature type="transmembrane region" description="Helical" evidence="8">
    <location>
        <begin position="483"/>
        <end position="504"/>
    </location>
</feature>
<dbReference type="PANTHER" id="PTHR30472:SF37">
    <property type="entry name" value="FE(3+) DICITRATE TRANSPORT SYSTEM PERMEASE PROTEIN FECD-RELATED"/>
    <property type="match status" value="1"/>
</dbReference>
<dbReference type="AlphaFoldDB" id="A0A853ZUG7"/>
<dbReference type="RefSeq" id="WP_073509167.1">
    <property type="nucleotide sequence ID" value="NZ_MPJD01000010.1"/>
</dbReference>
<proteinExistence type="inferred from homology"/>
<feature type="transmembrane region" description="Helical" evidence="8">
    <location>
        <begin position="451"/>
        <end position="471"/>
    </location>
</feature>
<dbReference type="InterPro" id="IPR037294">
    <property type="entry name" value="ABC_BtuC-like"/>
</dbReference>
<feature type="transmembrane region" description="Helical" evidence="8">
    <location>
        <begin position="394"/>
        <end position="414"/>
    </location>
</feature>
<dbReference type="InterPro" id="IPR000522">
    <property type="entry name" value="ABC_transptr_permease_BtuC"/>
</dbReference>
<feature type="transmembrane region" description="Helical" evidence="8">
    <location>
        <begin position="94"/>
        <end position="117"/>
    </location>
</feature>
<dbReference type="Pfam" id="PF01032">
    <property type="entry name" value="FecCD"/>
    <property type="match status" value="2"/>
</dbReference>
<name>A0A853ZUG7_9PSED</name>
<feature type="transmembrane region" description="Helical" evidence="8">
    <location>
        <begin position="426"/>
        <end position="445"/>
    </location>
</feature>
<keyword evidence="6 8" id="KW-1133">Transmembrane helix</keyword>
<accession>A0A853ZUG7</accession>
<keyword evidence="5 8" id="KW-0812">Transmembrane</keyword>
<feature type="transmembrane region" description="Helical" evidence="8">
    <location>
        <begin position="642"/>
        <end position="659"/>
    </location>
</feature>
<evidence type="ECO:0000256" key="3">
    <source>
        <dbReference type="ARBA" id="ARBA00022448"/>
    </source>
</evidence>
<dbReference type="GO" id="GO:0033214">
    <property type="term" value="P:siderophore-iron import into cell"/>
    <property type="evidence" value="ECO:0007669"/>
    <property type="project" value="TreeGrafter"/>
</dbReference>
<evidence type="ECO:0000256" key="5">
    <source>
        <dbReference type="ARBA" id="ARBA00022692"/>
    </source>
</evidence>
<feature type="transmembrane region" description="Helical" evidence="8">
    <location>
        <begin position="123"/>
        <end position="141"/>
    </location>
</feature>
<dbReference type="SUPFAM" id="SSF81345">
    <property type="entry name" value="ABC transporter involved in vitamin B12 uptake, BtuC"/>
    <property type="match status" value="2"/>
</dbReference>
<organism evidence="9 10">
    <name type="scientific">Pseudomonas versuta</name>
    <dbReference type="NCBI Taxonomy" id="1788301"/>
    <lineage>
        <taxon>Bacteria</taxon>
        <taxon>Pseudomonadati</taxon>
        <taxon>Pseudomonadota</taxon>
        <taxon>Gammaproteobacteria</taxon>
        <taxon>Pseudomonadales</taxon>
        <taxon>Pseudomonadaceae</taxon>
        <taxon>Pseudomonas</taxon>
    </lineage>
</organism>
<feature type="transmembrane region" description="Helical" evidence="8">
    <location>
        <begin position="238"/>
        <end position="269"/>
    </location>
</feature>
<sequence length="662" mass="69040">MPDHSSRLRRQPVWLALGLLLIALALSVHQGNSLLAQVSWSTAIGPASPDDLPALLVRYSFLPRLVISLLVGAALALAGVIFQQVLRNPIAEPTTLGVASGAYLALSACAIYAPGLLDGGQEGVALAGATLGMLAVLGLAWSRRLSPVALILSGLIINLYCGTLSTLLVLANHEVLSNLFIWQSGSLNQNSWQDVYHLAPRLGVAALLAALLARPLQLLGLNDAAAGSLGLSPNRLRLMALAVAVALSASAIASVGVIGFVGLAAPALARLAGARTLRQRLLWAPLFGALLLLLADQVVQALAPLLGGEIPTGILTAFLGAPLLLVLLTRLHETRLNPPAPRASAHVAPLKRIGWILLAALAISLFLALTWGRGPDGWYFSSGAAFDALLPWRAPRVAAAFGAGILLALAGTLMQRMTGNPMASPEMLGVSSGAALGGIFALLLVPGFSPLVLLLAATFGALLALLAIVALSWRSAFAPDRMLLTGVALSTLLNAFAALFMVSGDSRVLLMLSWMTGSTYRIDASQAVLICALAALFLLVTPLCNRWLAIMPLGAERTRALGISLGGSRLVLLLLTAVMTAAATLVVGPLSFVGLIAPHMARLLGAQRPVAQLMLSALLGGTLLVLADWLGRNLVFPWQIPAGMFATFIGGPYFMWLLARKR</sequence>
<keyword evidence="3" id="KW-0813">Transport</keyword>
<evidence type="ECO:0000256" key="2">
    <source>
        <dbReference type="ARBA" id="ARBA00007935"/>
    </source>
</evidence>
<feature type="transmembrane region" description="Helical" evidence="8">
    <location>
        <begin position="60"/>
        <end position="82"/>
    </location>
</feature>
<dbReference type="GO" id="GO:0005886">
    <property type="term" value="C:plasma membrane"/>
    <property type="evidence" value="ECO:0007669"/>
    <property type="project" value="UniProtKB-SubCell"/>
</dbReference>
<feature type="transmembrane region" description="Helical" evidence="8">
    <location>
        <begin position="609"/>
        <end position="630"/>
    </location>
</feature>
<feature type="transmembrane region" description="Helical" evidence="8">
    <location>
        <begin position="281"/>
        <end position="302"/>
    </location>
</feature>
<feature type="transmembrane region" description="Helical" evidence="8">
    <location>
        <begin position="524"/>
        <end position="549"/>
    </location>
</feature>
<feature type="transmembrane region" description="Helical" evidence="8">
    <location>
        <begin position="148"/>
        <end position="171"/>
    </location>
</feature>
<dbReference type="PANTHER" id="PTHR30472">
    <property type="entry name" value="FERRIC ENTEROBACTIN TRANSPORT SYSTEM PERMEASE PROTEIN"/>
    <property type="match status" value="1"/>
</dbReference>
<comment type="similarity">
    <text evidence="2">Belongs to the binding-protein-dependent transport system permease family. FecCD subfamily.</text>
</comment>
<feature type="transmembrane region" description="Helical" evidence="8">
    <location>
        <begin position="314"/>
        <end position="332"/>
    </location>
</feature>
<evidence type="ECO:0000256" key="6">
    <source>
        <dbReference type="ARBA" id="ARBA00022989"/>
    </source>
</evidence>
<dbReference type="CDD" id="cd06550">
    <property type="entry name" value="TM_ABC_iron-siderophores_like"/>
    <property type="match status" value="2"/>
</dbReference>
<comment type="subcellular location">
    <subcellularLocation>
        <location evidence="1">Cell membrane</location>
        <topology evidence="1">Multi-pass membrane protein</topology>
    </subcellularLocation>
</comment>
<dbReference type="Gene3D" id="1.10.3470.10">
    <property type="entry name" value="ABC transporter involved in vitamin B12 uptake, BtuC"/>
    <property type="match status" value="2"/>
</dbReference>
<evidence type="ECO:0000256" key="7">
    <source>
        <dbReference type="ARBA" id="ARBA00023136"/>
    </source>
</evidence>
<evidence type="ECO:0000256" key="4">
    <source>
        <dbReference type="ARBA" id="ARBA00022475"/>
    </source>
</evidence>
<evidence type="ECO:0000313" key="9">
    <source>
        <dbReference type="EMBL" id="OKA27257.1"/>
    </source>
</evidence>
<evidence type="ECO:0000256" key="1">
    <source>
        <dbReference type="ARBA" id="ARBA00004651"/>
    </source>
</evidence>
<protein>
    <submittedName>
        <fullName evidence="9">Fe3+-hydroxamate ABC transporter permease FhuB</fullName>
    </submittedName>
</protein>
<feature type="transmembrane region" description="Helical" evidence="8">
    <location>
        <begin position="353"/>
        <end position="374"/>
    </location>
</feature>
<evidence type="ECO:0000256" key="8">
    <source>
        <dbReference type="SAM" id="Phobius"/>
    </source>
</evidence>